<accession>A0ABS5FWV0</accession>
<dbReference type="EMBL" id="JAFCJH010000078">
    <property type="protein sequence ID" value="MBR0801337.1"/>
    <property type="molecule type" value="Genomic_DNA"/>
</dbReference>
<protein>
    <submittedName>
        <fullName evidence="1">Uncharacterized protein</fullName>
    </submittedName>
</protein>
<evidence type="ECO:0000313" key="2">
    <source>
        <dbReference type="Proteomes" id="UP001315278"/>
    </source>
</evidence>
<gene>
    <name evidence="1" type="ORF">JQ615_38920</name>
</gene>
<organism evidence="1 2">
    <name type="scientific">Bradyrhizobium jicamae</name>
    <dbReference type="NCBI Taxonomy" id="280332"/>
    <lineage>
        <taxon>Bacteria</taxon>
        <taxon>Pseudomonadati</taxon>
        <taxon>Pseudomonadota</taxon>
        <taxon>Alphaproteobacteria</taxon>
        <taxon>Hyphomicrobiales</taxon>
        <taxon>Nitrobacteraceae</taxon>
        <taxon>Bradyrhizobium</taxon>
    </lineage>
</organism>
<sequence>MTDNPMLEPAYWRMRAEETRAKAEGLMISEHQREKLLKKASQGGSGV</sequence>
<dbReference type="RefSeq" id="WP_212495414.1">
    <property type="nucleotide sequence ID" value="NZ_JAFCJH010000078.1"/>
</dbReference>
<name>A0ABS5FWV0_9BRAD</name>
<evidence type="ECO:0000313" key="1">
    <source>
        <dbReference type="EMBL" id="MBR0801337.1"/>
    </source>
</evidence>
<dbReference type="Proteomes" id="UP001315278">
    <property type="component" value="Unassembled WGS sequence"/>
</dbReference>
<proteinExistence type="predicted"/>
<comment type="caution">
    <text evidence="1">The sequence shown here is derived from an EMBL/GenBank/DDBJ whole genome shotgun (WGS) entry which is preliminary data.</text>
</comment>
<keyword evidence="2" id="KW-1185">Reference proteome</keyword>
<reference evidence="2" key="1">
    <citation type="journal article" date="2021" name="ISME J.">
        <title>Evolutionary origin and ecological implication of a unique nif island in free-living Bradyrhizobium lineages.</title>
        <authorList>
            <person name="Tao J."/>
        </authorList>
    </citation>
    <scope>NUCLEOTIDE SEQUENCE [LARGE SCALE GENOMIC DNA]</scope>
    <source>
        <strain evidence="2">SZCCT0434</strain>
    </source>
</reference>